<reference evidence="1 3" key="1">
    <citation type="submission" date="2016-04" db="EMBL/GenBank/DDBJ databases">
        <title>Complete genome sequencing and analysis of CBMB27, Methylobacterium phyllosphaerae isolated from leaf tissues of rice (Oryza sativa L.).</title>
        <authorList>
            <person name="Lee Y."/>
            <person name="Hwangbo K."/>
            <person name="Chung H."/>
            <person name="Yoo J."/>
            <person name="Kim K.Y."/>
            <person name="Sa T.M."/>
            <person name="Um Y."/>
            <person name="Madhaiyan M."/>
        </authorList>
    </citation>
    <scope>NUCLEOTIDE SEQUENCE [LARGE SCALE GENOMIC DNA]</scope>
    <source>
        <strain evidence="1 3">CBMB27</strain>
        <plasmid evidence="1 3">CBMB27-p2</plasmid>
    </source>
</reference>
<evidence type="ECO:0000313" key="4">
    <source>
        <dbReference type="Proteomes" id="UP000199140"/>
    </source>
</evidence>
<keyword evidence="3" id="KW-1185">Reference proteome</keyword>
<dbReference type="Proteomes" id="UP000199140">
    <property type="component" value="Unassembled WGS sequence"/>
</dbReference>
<accession>A0AAE8HXG3</accession>
<evidence type="ECO:0000313" key="1">
    <source>
        <dbReference type="EMBL" id="APT35109.1"/>
    </source>
</evidence>
<dbReference type="Proteomes" id="UP000185487">
    <property type="component" value="Plasmid CBMB27-p2"/>
</dbReference>
<dbReference type="EMBL" id="CP015369">
    <property type="protein sequence ID" value="APT35109.1"/>
    <property type="molecule type" value="Genomic_DNA"/>
</dbReference>
<geneLocation type="plasmid" evidence="1 3">
    <name>CBMB27-p2</name>
</geneLocation>
<proteinExistence type="predicted"/>
<organism evidence="2 4">
    <name type="scientific">Methylobacterium phyllosphaerae</name>
    <dbReference type="NCBI Taxonomy" id="418223"/>
    <lineage>
        <taxon>Bacteria</taxon>
        <taxon>Pseudomonadati</taxon>
        <taxon>Pseudomonadota</taxon>
        <taxon>Alphaproteobacteria</taxon>
        <taxon>Hyphomicrobiales</taxon>
        <taxon>Methylobacteriaceae</taxon>
        <taxon>Methylobacterium</taxon>
    </lineage>
</organism>
<dbReference type="EMBL" id="FOPK01000037">
    <property type="protein sequence ID" value="SFH62689.1"/>
    <property type="molecule type" value="Genomic_DNA"/>
</dbReference>
<gene>
    <name evidence="1" type="ORF">MCBMB27_05818</name>
    <name evidence="2" type="ORF">SAMN05192567_13739</name>
</gene>
<protein>
    <submittedName>
        <fullName evidence="2">Uncharacterized protein</fullName>
    </submittedName>
</protein>
<dbReference type="KEGG" id="mphy:MCBMB27_05818"/>
<sequence>MSRGAHLGNHPFRTVRALRLCLPVESVLRTELRICQQWLIWSGPCAVVRDARTRPPDEKIAIKLIIVAFNAVLTDAVADCVHLSLGYTGDVRPSATAQVFSAALQATW</sequence>
<dbReference type="AlphaFoldDB" id="A0AAE8HXG3"/>
<dbReference type="RefSeq" id="WP_139231665.1">
    <property type="nucleotide sequence ID" value="NZ_CP015369.1"/>
</dbReference>
<name>A0AAE8HXG3_9HYPH</name>
<evidence type="ECO:0000313" key="2">
    <source>
        <dbReference type="EMBL" id="SFH62689.1"/>
    </source>
</evidence>
<keyword evidence="1" id="KW-0614">Plasmid</keyword>
<reference evidence="2 4" key="2">
    <citation type="submission" date="2016-10" db="EMBL/GenBank/DDBJ databases">
        <authorList>
            <person name="Varghese N."/>
            <person name="Submissions S."/>
        </authorList>
    </citation>
    <scope>NUCLEOTIDE SEQUENCE [LARGE SCALE GENOMIC DNA]</scope>
    <source>
        <strain evidence="2 4">CBMB27</strain>
    </source>
</reference>
<evidence type="ECO:0000313" key="3">
    <source>
        <dbReference type="Proteomes" id="UP000185487"/>
    </source>
</evidence>